<feature type="compositionally biased region" description="Polar residues" evidence="1">
    <location>
        <begin position="51"/>
        <end position="61"/>
    </location>
</feature>
<dbReference type="EMBL" id="CAJNOM010000174">
    <property type="protein sequence ID" value="CAF1180634.1"/>
    <property type="molecule type" value="Genomic_DNA"/>
</dbReference>
<dbReference type="Proteomes" id="UP000663877">
    <property type="component" value="Unassembled WGS sequence"/>
</dbReference>
<evidence type="ECO:0000313" key="4">
    <source>
        <dbReference type="Proteomes" id="UP000663832"/>
    </source>
</evidence>
<dbReference type="EMBL" id="CAJNOI010001500">
    <property type="protein sequence ID" value="CAF1418495.1"/>
    <property type="molecule type" value="Genomic_DNA"/>
</dbReference>
<organism evidence="2 4">
    <name type="scientific">Adineta steineri</name>
    <dbReference type="NCBI Taxonomy" id="433720"/>
    <lineage>
        <taxon>Eukaryota</taxon>
        <taxon>Metazoa</taxon>
        <taxon>Spiralia</taxon>
        <taxon>Gnathifera</taxon>
        <taxon>Rotifera</taxon>
        <taxon>Eurotatoria</taxon>
        <taxon>Bdelloidea</taxon>
        <taxon>Adinetida</taxon>
        <taxon>Adinetidae</taxon>
        <taxon>Adineta</taxon>
    </lineage>
</organism>
<accession>A0A814UXL1</accession>
<sequence>MQMSGTHNYYGSVRRVAHGGRNSHTHGLSSNYYYYEHPQQYYNNRYNYSNEHYQQQPSTNNKHSKRSDASIIQN</sequence>
<keyword evidence="4" id="KW-1185">Reference proteome</keyword>
<dbReference type="Proteomes" id="UP000663832">
    <property type="component" value="Unassembled WGS sequence"/>
</dbReference>
<name>A0A814UXL1_9BILA</name>
<proteinExistence type="predicted"/>
<evidence type="ECO:0000313" key="2">
    <source>
        <dbReference type="EMBL" id="CAF1180634.1"/>
    </source>
</evidence>
<evidence type="ECO:0000313" key="3">
    <source>
        <dbReference type="EMBL" id="CAF1418495.1"/>
    </source>
</evidence>
<evidence type="ECO:0000256" key="1">
    <source>
        <dbReference type="SAM" id="MobiDB-lite"/>
    </source>
</evidence>
<protein>
    <submittedName>
        <fullName evidence="2">Uncharacterized protein</fullName>
    </submittedName>
</protein>
<feature type="region of interest" description="Disordered" evidence="1">
    <location>
        <begin position="46"/>
        <end position="74"/>
    </location>
</feature>
<dbReference type="AlphaFoldDB" id="A0A814UXL1"/>
<gene>
    <name evidence="3" type="ORF">BJG266_LOCUS38637</name>
    <name evidence="2" type="ORF">QVE165_LOCUS24661</name>
</gene>
<comment type="caution">
    <text evidence="2">The sequence shown here is derived from an EMBL/GenBank/DDBJ whole genome shotgun (WGS) entry which is preliminary data.</text>
</comment>
<reference evidence="2" key="1">
    <citation type="submission" date="2021-02" db="EMBL/GenBank/DDBJ databases">
        <authorList>
            <person name="Nowell W R."/>
        </authorList>
    </citation>
    <scope>NUCLEOTIDE SEQUENCE</scope>
</reference>